<organism evidence="1 2">
    <name type="scientific">Propithecus coquereli</name>
    <name type="common">Coquerel's sifaka</name>
    <name type="synonym">Propithecus verreauxi coquereli</name>
    <dbReference type="NCBI Taxonomy" id="379532"/>
    <lineage>
        <taxon>Eukaryota</taxon>
        <taxon>Metazoa</taxon>
        <taxon>Chordata</taxon>
        <taxon>Craniata</taxon>
        <taxon>Vertebrata</taxon>
        <taxon>Euteleostomi</taxon>
        <taxon>Mammalia</taxon>
        <taxon>Eutheria</taxon>
        <taxon>Euarchontoglires</taxon>
        <taxon>Primates</taxon>
        <taxon>Strepsirrhini</taxon>
        <taxon>Lemuriformes</taxon>
        <taxon>Indriidae</taxon>
        <taxon>Propithecus</taxon>
    </lineage>
</organism>
<gene>
    <name evidence="1" type="primary">KARS1</name>
</gene>
<dbReference type="GeneTree" id="ENSGT01030000234618"/>
<proteinExistence type="predicted"/>
<name>A0A2K6EGZ0_PROCO</name>
<protein>
    <submittedName>
        <fullName evidence="1">Lysyl-tRNA synthetase 1</fullName>
    </submittedName>
</protein>
<accession>A0A2K6EGZ0</accession>
<reference evidence="1" key="1">
    <citation type="submission" date="2025-08" db="UniProtKB">
        <authorList>
            <consortium name="Ensembl"/>
        </authorList>
    </citation>
    <scope>IDENTIFICATION</scope>
</reference>
<evidence type="ECO:0000313" key="2">
    <source>
        <dbReference type="Proteomes" id="UP000233160"/>
    </source>
</evidence>
<keyword evidence="2" id="KW-1185">Reference proteome</keyword>
<dbReference type="Ensembl" id="ENSPCOT00000003568.1">
    <property type="protein sequence ID" value="ENSPCOP00000000990.1"/>
    <property type="gene ID" value="ENSPCOG00000003166.1"/>
</dbReference>
<evidence type="ECO:0000313" key="1">
    <source>
        <dbReference type="Ensembl" id="ENSPCOP00000000990.1"/>
    </source>
</evidence>
<reference evidence="1" key="2">
    <citation type="submission" date="2025-09" db="UniProtKB">
        <authorList>
            <consortium name="Ensembl"/>
        </authorList>
    </citation>
    <scope>IDENTIFICATION</scope>
</reference>
<dbReference type="AlphaFoldDB" id="A0A2K6EGZ0"/>
<dbReference type="Proteomes" id="UP000233160">
    <property type="component" value="Unassembled WGS sequence"/>
</dbReference>
<sequence>MLTQAALRLVRGSLRQTPWAEWGQRELRLGQLAAFTALHKDTPLSDKRSTFVSCHETRQEGEYSNH</sequence>